<evidence type="ECO:0000313" key="5">
    <source>
        <dbReference type="Proteomes" id="UP000422572"/>
    </source>
</evidence>
<organism evidence="4 5">
    <name type="scientific">Streptomyces ficellus</name>
    <dbReference type="NCBI Taxonomy" id="1977088"/>
    <lineage>
        <taxon>Bacteria</taxon>
        <taxon>Bacillati</taxon>
        <taxon>Actinomycetota</taxon>
        <taxon>Actinomycetes</taxon>
        <taxon>Kitasatosporales</taxon>
        <taxon>Streptomycetaceae</taxon>
        <taxon>Streptomyces</taxon>
    </lineage>
</organism>
<dbReference type="Proteomes" id="UP000422572">
    <property type="component" value="Chromosome"/>
</dbReference>
<keyword evidence="2" id="KW-0456">Lyase</keyword>
<dbReference type="OrthoDB" id="9811417at2"/>
<dbReference type="Pfam" id="PF01168">
    <property type="entry name" value="Ala_racemase_N"/>
    <property type="match status" value="1"/>
</dbReference>
<comment type="similarity">
    <text evidence="1">Belongs to the DSD1 family.</text>
</comment>
<dbReference type="AlphaFoldDB" id="A0A6I6FID1"/>
<protein>
    <submittedName>
        <fullName evidence="4">Amino acid deaminase</fullName>
    </submittedName>
</protein>
<evidence type="ECO:0000256" key="1">
    <source>
        <dbReference type="ARBA" id="ARBA00005323"/>
    </source>
</evidence>
<dbReference type="InterPro" id="IPR026956">
    <property type="entry name" value="D-ser_dehydrat-like_dom"/>
</dbReference>
<dbReference type="InterPro" id="IPR051466">
    <property type="entry name" value="D-amino_acid_metab_enzyme"/>
</dbReference>
<dbReference type="EMBL" id="CP034279">
    <property type="protein sequence ID" value="QGV78835.1"/>
    <property type="molecule type" value="Genomic_DNA"/>
</dbReference>
<dbReference type="PANTHER" id="PTHR28004">
    <property type="entry name" value="ZGC:162816-RELATED"/>
    <property type="match status" value="1"/>
</dbReference>
<dbReference type="KEGG" id="sfic:EIZ62_11680"/>
<evidence type="ECO:0000256" key="2">
    <source>
        <dbReference type="ARBA" id="ARBA00023239"/>
    </source>
</evidence>
<keyword evidence="5" id="KW-1185">Reference proteome</keyword>
<dbReference type="SUPFAM" id="SSF51419">
    <property type="entry name" value="PLP-binding barrel"/>
    <property type="match status" value="1"/>
</dbReference>
<sequence>MERVAMHLKAEHLDREPVDHRFKGLPLDAEGLTVGELAAQRRDLFTGGFTTPVLALSAEALEHNLALLETYAERHGLAFAPHGKTSMAPQLFDRQVAHGAWGITAAVPHQARVYRAFGVRRIFLANEVVDAAALRWVAAELERDPDFRFICYVDSVRGVELMDQALAGAGASRPVDVVVELGAGDGARTGARTDADCAAVADAVAATRTLRLVGVAGYEGEVPDATPERVRAWLERLTGLAVAFDKDGRFPDGLDEIVVSAGGSAWFDTVAEVFAELAPLSRPVLKLLRSGAYVSHDDGQYRNLTPFNRVPGEGALQPAFRLWAQVVSRPTPDQAFVNAGKRDAAYDLHLPEAQVVRSARDGSVRPADGITVSRLSDQHAWLETADGARLEVGDWVGMGLSHPCTSFDKWQLIPVVEADGTVTDFIRTFF</sequence>
<dbReference type="PANTHER" id="PTHR28004:SF8">
    <property type="entry name" value="D-SERINE DEAMINASE"/>
    <property type="match status" value="1"/>
</dbReference>
<dbReference type="InterPro" id="IPR029066">
    <property type="entry name" value="PLP-binding_barrel"/>
</dbReference>
<evidence type="ECO:0000313" key="4">
    <source>
        <dbReference type="EMBL" id="QGV78835.1"/>
    </source>
</evidence>
<dbReference type="Gene3D" id="3.20.20.10">
    <property type="entry name" value="Alanine racemase"/>
    <property type="match status" value="1"/>
</dbReference>
<dbReference type="InterPro" id="IPR042208">
    <property type="entry name" value="D-ser_dehydrat-like_sf"/>
</dbReference>
<accession>A0A6I6FID1</accession>
<feature type="domain" description="D-serine dehydratase-like" evidence="3">
    <location>
        <begin position="319"/>
        <end position="417"/>
    </location>
</feature>
<dbReference type="RefSeq" id="WP_156692626.1">
    <property type="nucleotide sequence ID" value="NZ_CP034279.1"/>
</dbReference>
<dbReference type="Gene3D" id="2.40.37.20">
    <property type="entry name" value="D-serine dehydratase-like domain"/>
    <property type="match status" value="1"/>
</dbReference>
<dbReference type="InterPro" id="IPR001608">
    <property type="entry name" value="Ala_racemase_N"/>
</dbReference>
<dbReference type="Pfam" id="PF14031">
    <property type="entry name" value="D-ser_dehydrat"/>
    <property type="match status" value="1"/>
</dbReference>
<dbReference type="SMART" id="SM01119">
    <property type="entry name" value="D-ser_dehydrat"/>
    <property type="match status" value="1"/>
</dbReference>
<evidence type="ECO:0000259" key="3">
    <source>
        <dbReference type="SMART" id="SM01119"/>
    </source>
</evidence>
<name>A0A6I6FID1_9ACTN</name>
<reference evidence="4 5" key="1">
    <citation type="submission" date="2018-12" db="EMBL/GenBank/DDBJ databases">
        <title>Complete genome sequence of Streptomyces ficellus NRRL8067, the producer of ficellomycin, feldamycin and nojirimycin.</title>
        <authorList>
            <person name="Zhang H."/>
            <person name="Yue R."/>
            <person name="Liu Y."/>
            <person name="Li M."/>
            <person name="Mu H."/>
            <person name="Zhang J."/>
        </authorList>
    </citation>
    <scope>NUCLEOTIDE SEQUENCE [LARGE SCALE GENOMIC DNA]</scope>
    <source>
        <strain evidence="4 5">NRRL 8067</strain>
    </source>
</reference>
<dbReference type="GO" id="GO:0016829">
    <property type="term" value="F:lyase activity"/>
    <property type="evidence" value="ECO:0007669"/>
    <property type="project" value="UniProtKB-KW"/>
</dbReference>
<proteinExistence type="inferred from homology"/>
<gene>
    <name evidence="4" type="ORF">EIZ62_11680</name>
</gene>